<dbReference type="PANTHER" id="PTHR11922">
    <property type="entry name" value="GMP SYNTHASE-RELATED"/>
    <property type="match status" value="1"/>
</dbReference>
<evidence type="ECO:0000256" key="4">
    <source>
        <dbReference type="ARBA" id="ARBA00022755"/>
    </source>
</evidence>
<dbReference type="GO" id="GO:0005524">
    <property type="term" value="F:ATP binding"/>
    <property type="evidence" value="ECO:0007669"/>
    <property type="project" value="UniProtKB-KW"/>
</dbReference>
<dbReference type="PANTHER" id="PTHR11922:SF2">
    <property type="entry name" value="GMP SYNTHASE [GLUTAMINE-HYDROLYZING]"/>
    <property type="match status" value="1"/>
</dbReference>
<dbReference type="GO" id="GO:0003921">
    <property type="term" value="F:GMP synthase activity"/>
    <property type="evidence" value="ECO:0007669"/>
    <property type="project" value="TreeGrafter"/>
</dbReference>
<comment type="caution">
    <text evidence="6">The sequence shown here is derived from an EMBL/GenBank/DDBJ whole genome shotgun (WGS) entry which is preliminary data.</text>
</comment>
<accession>A0A4C1TG95</accession>
<reference evidence="6 7" key="1">
    <citation type="journal article" date="2019" name="Commun. Biol.">
        <title>The bagworm genome reveals a unique fibroin gene that provides high tensile strength.</title>
        <authorList>
            <person name="Kono N."/>
            <person name="Nakamura H."/>
            <person name="Ohtoshi R."/>
            <person name="Tomita M."/>
            <person name="Numata K."/>
            <person name="Arakawa K."/>
        </authorList>
    </citation>
    <scope>NUCLEOTIDE SEQUENCE [LARGE SCALE GENOMIC DNA]</scope>
</reference>
<gene>
    <name evidence="6" type="primary">Gmps</name>
    <name evidence="6" type="ORF">EVAR_71803_1</name>
</gene>
<protein>
    <submittedName>
        <fullName evidence="6">GMP synthase</fullName>
    </submittedName>
</protein>
<dbReference type="OrthoDB" id="7943251at2759"/>
<evidence type="ECO:0000256" key="2">
    <source>
        <dbReference type="ARBA" id="ARBA00022741"/>
    </source>
</evidence>
<keyword evidence="2" id="KW-0547">Nucleotide-binding</keyword>
<keyword evidence="1" id="KW-0436">Ligase</keyword>
<sequence>MKKLSCKNKVADCRRDFHQLQLMVLFDKRVNCKKCMNNPIESAATDISLREEVRNEFAEFKDSLKCFSKHIRQIEANMNNTVDDVKAELITKLTTFNQRGLCEVKLLIVERDLNRLELTNYALQNRLNRNDTDISESLPQQIGDLNKVIRDMCGYFKTALNVSDISQDISIRNQMSVLVIDRKVRELLVESDILPLEISAATLRSSGYSGIIISGGPNSVYAEDAPKYDPDILN</sequence>
<keyword evidence="5" id="KW-0067">ATP-binding</keyword>
<dbReference type="GO" id="GO:0005829">
    <property type="term" value="C:cytosol"/>
    <property type="evidence" value="ECO:0007669"/>
    <property type="project" value="TreeGrafter"/>
</dbReference>
<dbReference type="Gene3D" id="3.40.50.880">
    <property type="match status" value="1"/>
</dbReference>
<evidence type="ECO:0000256" key="1">
    <source>
        <dbReference type="ARBA" id="ARBA00022598"/>
    </source>
</evidence>
<keyword evidence="3" id="KW-0332">GMP biosynthesis</keyword>
<keyword evidence="7" id="KW-1185">Reference proteome</keyword>
<dbReference type="STRING" id="151549.A0A4C1TG95"/>
<dbReference type="EMBL" id="BGZK01005313">
    <property type="protein sequence ID" value="GBP13502.1"/>
    <property type="molecule type" value="Genomic_DNA"/>
</dbReference>
<dbReference type="Proteomes" id="UP000299102">
    <property type="component" value="Unassembled WGS sequence"/>
</dbReference>
<dbReference type="InterPro" id="IPR029062">
    <property type="entry name" value="Class_I_gatase-like"/>
</dbReference>
<evidence type="ECO:0000313" key="7">
    <source>
        <dbReference type="Proteomes" id="UP000299102"/>
    </source>
</evidence>
<keyword evidence="4" id="KW-0658">Purine biosynthesis</keyword>
<dbReference type="AlphaFoldDB" id="A0A4C1TG95"/>
<evidence type="ECO:0000256" key="5">
    <source>
        <dbReference type="ARBA" id="ARBA00022840"/>
    </source>
</evidence>
<evidence type="ECO:0000256" key="3">
    <source>
        <dbReference type="ARBA" id="ARBA00022749"/>
    </source>
</evidence>
<evidence type="ECO:0000313" key="6">
    <source>
        <dbReference type="EMBL" id="GBP13502.1"/>
    </source>
</evidence>
<name>A0A4C1TG95_EUMVA</name>
<organism evidence="6 7">
    <name type="scientific">Eumeta variegata</name>
    <name type="common">Bagworm moth</name>
    <name type="synonym">Eumeta japonica</name>
    <dbReference type="NCBI Taxonomy" id="151549"/>
    <lineage>
        <taxon>Eukaryota</taxon>
        <taxon>Metazoa</taxon>
        <taxon>Ecdysozoa</taxon>
        <taxon>Arthropoda</taxon>
        <taxon>Hexapoda</taxon>
        <taxon>Insecta</taxon>
        <taxon>Pterygota</taxon>
        <taxon>Neoptera</taxon>
        <taxon>Endopterygota</taxon>
        <taxon>Lepidoptera</taxon>
        <taxon>Glossata</taxon>
        <taxon>Ditrysia</taxon>
        <taxon>Tineoidea</taxon>
        <taxon>Psychidae</taxon>
        <taxon>Oiketicinae</taxon>
        <taxon>Eumeta</taxon>
    </lineage>
</organism>
<proteinExistence type="predicted"/>